<dbReference type="STRING" id="1288291.A0A059F3K4"/>
<dbReference type="PIRSF" id="PIRSF015840">
    <property type="entry name" value="DUF284_TM_euk"/>
    <property type="match status" value="1"/>
</dbReference>
<dbReference type="HOGENOM" id="CLU_090044_0_0_1"/>
<evidence type="ECO:0000256" key="2">
    <source>
        <dbReference type="ARBA" id="ARBA00009457"/>
    </source>
</evidence>
<dbReference type="VEuPathDB" id="MicrosporidiaDB:H312_00830"/>
<dbReference type="Pfam" id="PF03381">
    <property type="entry name" value="CDC50"/>
    <property type="match status" value="1"/>
</dbReference>
<organism evidence="8 9">
    <name type="scientific">Anncaliia algerae PRA339</name>
    <dbReference type="NCBI Taxonomy" id="1288291"/>
    <lineage>
        <taxon>Eukaryota</taxon>
        <taxon>Fungi</taxon>
        <taxon>Fungi incertae sedis</taxon>
        <taxon>Microsporidia</taxon>
        <taxon>Tubulinosematoidea</taxon>
        <taxon>Tubulinosematidae</taxon>
        <taxon>Anncaliia</taxon>
    </lineage>
</organism>
<evidence type="ECO:0000256" key="3">
    <source>
        <dbReference type="ARBA" id="ARBA00022692"/>
    </source>
</evidence>
<dbReference type="GO" id="GO:0005886">
    <property type="term" value="C:plasma membrane"/>
    <property type="evidence" value="ECO:0007669"/>
    <property type="project" value="TreeGrafter"/>
</dbReference>
<comment type="subcellular location">
    <subcellularLocation>
        <location evidence="1">Membrane</location>
        <topology evidence="1">Multi-pass membrane protein</topology>
    </subcellularLocation>
</comment>
<evidence type="ECO:0000256" key="7">
    <source>
        <dbReference type="SAM" id="Phobius"/>
    </source>
</evidence>
<evidence type="ECO:0000256" key="4">
    <source>
        <dbReference type="ARBA" id="ARBA00022989"/>
    </source>
</evidence>
<evidence type="ECO:0000313" key="8">
    <source>
        <dbReference type="EMBL" id="KCZ81790.1"/>
    </source>
</evidence>
<reference evidence="9" key="1">
    <citation type="submission" date="2013-02" db="EMBL/GenBank/DDBJ databases">
        <authorList>
            <consortium name="The Broad Institute Genome Sequencing Platform"/>
            <person name="Cuomo C."/>
            <person name="Becnel J."/>
            <person name="Sanscrainte N."/>
            <person name="Walker B."/>
            <person name="Young S.K."/>
            <person name="Zeng Q."/>
            <person name="Gargeya S."/>
            <person name="Fitzgerald M."/>
            <person name="Haas B."/>
            <person name="Abouelleil A."/>
            <person name="Alvarado L."/>
            <person name="Arachchi H.M."/>
            <person name="Berlin A.M."/>
            <person name="Chapman S.B."/>
            <person name="Dewar J."/>
            <person name="Goldberg J."/>
            <person name="Griggs A."/>
            <person name="Gujja S."/>
            <person name="Hansen M."/>
            <person name="Howarth C."/>
            <person name="Imamovic A."/>
            <person name="Larimer J."/>
            <person name="McCowan C."/>
            <person name="Murphy C."/>
            <person name="Neiman D."/>
            <person name="Pearson M."/>
            <person name="Priest M."/>
            <person name="Roberts A."/>
            <person name="Saif S."/>
            <person name="Shea T."/>
            <person name="Sisk P."/>
            <person name="Sykes S."/>
            <person name="Wortman J."/>
            <person name="Nusbaum C."/>
            <person name="Birren B."/>
        </authorList>
    </citation>
    <scope>NUCLEOTIDE SEQUENCE [LARGE SCALE GENOMIC DNA]</scope>
    <source>
        <strain evidence="9">PRA339</strain>
    </source>
</reference>
<dbReference type="AlphaFoldDB" id="A0A059F3K4"/>
<reference evidence="8 9" key="2">
    <citation type="submission" date="2014-03" db="EMBL/GenBank/DDBJ databases">
        <title>The Genome Sequence of Anncaliia algerae insect isolate PRA339.</title>
        <authorList>
            <consortium name="The Broad Institute Genome Sequencing Platform"/>
            <consortium name="The Broad Institute Genome Sequencing Center for Infectious Disease"/>
            <person name="Cuomo C."/>
            <person name="Becnel J."/>
            <person name="Sanscrainte N."/>
            <person name="Walker B."/>
            <person name="Young S.K."/>
            <person name="Zeng Q."/>
            <person name="Gargeya S."/>
            <person name="Fitzgerald M."/>
            <person name="Haas B."/>
            <person name="Abouelleil A."/>
            <person name="Alvarado L."/>
            <person name="Arachchi H.M."/>
            <person name="Berlin A.M."/>
            <person name="Chapman S.B."/>
            <person name="Dewar J."/>
            <person name="Goldberg J."/>
            <person name="Griggs A."/>
            <person name="Gujja S."/>
            <person name="Hansen M."/>
            <person name="Howarth C."/>
            <person name="Imamovic A."/>
            <person name="Larimer J."/>
            <person name="McCowan C."/>
            <person name="Murphy C."/>
            <person name="Neiman D."/>
            <person name="Pearson M."/>
            <person name="Priest M."/>
            <person name="Roberts A."/>
            <person name="Saif S."/>
            <person name="Shea T."/>
            <person name="Sisk P."/>
            <person name="Sykes S."/>
            <person name="Wortman J."/>
            <person name="Nusbaum C."/>
            <person name="Birren B."/>
        </authorList>
    </citation>
    <scope>NUCLEOTIDE SEQUENCE [LARGE SCALE GENOMIC DNA]</scope>
    <source>
        <strain evidence="8 9">PRA339</strain>
    </source>
</reference>
<name>A0A059F3K4_9MICR</name>
<proteinExistence type="inferred from homology"/>
<protein>
    <recommendedName>
        <fullName evidence="10">Cell cycle control protein</fullName>
    </recommendedName>
</protein>
<evidence type="ECO:0008006" key="10">
    <source>
        <dbReference type="Google" id="ProtNLM"/>
    </source>
</evidence>
<keyword evidence="3 7" id="KW-0812">Transmembrane</keyword>
<evidence type="ECO:0000256" key="5">
    <source>
        <dbReference type="ARBA" id="ARBA00023136"/>
    </source>
</evidence>
<feature type="transmembrane region" description="Helical" evidence="7">
    <location>
        <begin position="33"/>
        <end position="56"/>
    </location>
</feature>
<dbReference type="InterPro" id="IPR005045">
    <property type="entry name" value="CDC50/LEM3_fam"/>
</dbReference>
<evidence type="ECO:0000256" key="6">
    <source>
        <dbReference type="PIRNR" id="PIRNR015840"/>
    </source>
</evidence>
<evidence type="ECO:0000256" key="1">
    <source>
        <dbReference type="ARBA" id="ARBA00004141"/>
    </source>
</evidence>
<keyword evidence="5 6" id="KW-0472">Membrane</keyword>
<dbReference type="GO" id="GO:0045332">
    <property type="term" value="P:phospholipid translocation"/>
    <property type="evidence" value="ECO:0007669"/>
    <property type="project" value="UniProtKB-UniRule"/>
</dbReference>
<feature type="transmembrane region" description="Helical" evidence="7">
    <location>
        <begin position="248"/>
        <end position="269"/>
    </location>
</feature>
<dbReference type="Proteomes" id="UP000030655">
    <property type="component" value="Unassembled WGS sequence"/>
</dbReference>
<dbReference type="GO" id="GO:0005783">
    <property type="term" value="C:endoplasmic reticulum"/>
    <property type="evidence" value="ECO:0007669"/>
    <property type="project" value="TreeGrafter"/>
</dbReference>
<dbReference type="EMBL" id="KK365137">
    <property type="protein sequence ID" value="KCZ81790.1"/>
    <property type="molecule type" value="Genomic_DNA"/>
</dbReference>
<keyword evidence="4 7" id="KW-1133">Transmembrane helix</keyword>
<keyword evidence="9" id="KW-1185">Reference proteome</keyword>
<sequence>MGLVDLLEKEKKDILERRKEGIFRHLNCPYKNIFLLFFGVVNIALGLVALMTFIFLNEVSIPYSTGINNKTLNIKKSAEYKMYVQVGQFNQNYLYYSKSISTKQLKGEATFDLSKCKPIISNGNRVYYPCGLIANSFLQDIFTITGKEISTKNISWSSEVKKVKPTKYSLNQILAPPLWKPYKEVPNLQGNERFVNWISLAPFNTFRKLYGKVYLEKGVYNFTINSDYPYGNKSVVFAETSWIGVKNYFLAILCICTGILMIGGFYFLYDHNNNSFLEYD</sequence>
<dbReference type="PANTHER" id="PTHR10926:SF0">
    <property type="entry name" value="CDC50, ISOFORM A"/>
    <property type="match status" value="1"/>
</dbReference>
<evidence type="ECO:0000313" key="9">
    <source>
        <dbReference type="Proteomes" id="UP000030655"/>
    </source>
</evidence>
<gene>
    <name evidence="8" type="ORF">H312_00830</name>
</gene>
<accession>A0A059F3K4</accession>
<dbReference type="GO" id="GO:0005794">
    <property type="term" value="C:Golgi apparatus"/>
    <property type="evidence" value="ECO:0007669"/>
    <property type="project" value="TreeGrafter"/>
</dbReference>
<comment type="similarity">
    <text evidence="2 6">Belongs to the CDC50/LEM3 family.</text>
</comment>
<dbReference type="OrthoDB" id="340608at2759"/>
<dbReference type="PANTHER" id="PTHR10926">
    <property type="entry name" value="CELL CYCLE CONTROL PROTEIN 50"/>
    <property type="match status" value="1"/>
</dbReference>